<comment type="caution">
    <text evidence="3">The sequence shown here is derived from an EMBL/GenBank/DDBJ whole genome shotgun (WGS) entry which is preliminary data.</text>
</comment>
<evidence type="ECO:0000259" key="2">
    <source>
        <dbReference type="PROSITE" id="PS51762"/>
    </source>
</evidence>
<dbReference type="SUPFAM" id="SSF49899">
    <property type="entry name" value="Concanavalin A-like lectins/glucanases"/>
    <property type="match status" value="1"/>
</dbReference>
<accession>A0AAX1UHL9</accession>
<dbReference type="InterPro" id="IPR013320">
    <property type="entry name" value="ConA-like_dom_sf"/>
</dbReference>
<organism evidence="3 4">
    <name type="scientific">Cereibacter sphaeroides</name>
    <name type="common">Rhodobacter sphaeroides</name>
    <dbReference type="NCBI Taxonomy" id="1063"/>
    <lineage>
        <taxon>Bacteria</taxon>
        <taxon>Pseudomonadati</taxon>
        <taxon>Pseudomonadota</taxon>
        <taxon>Alphaproteobacteria</taxon>
        <taxon>Rhodobacterales</taxon>
        <taxon>Paracoccaceae</taxon>
        <taxon>Cereibacter</taxon>
    </lineage>
</organism>
<reference evidence="3 4" key="1">
    <citation type="submission" date="2018-08" db="EMBL/GenBank/DDBJ databases">
        <title>Draft genome sequence of Rhodobacter sphaeroides FY.</title>
        <authorList>
            <person name="Rayyan A."/>
            <person name="Meyer T.E."/>
            <person name="Kyndt J.A."/>
        </authorList>
    </citation>
    <scope>NUCLEOTIDE SEQUENCE [LARGE SCALE GENOMIC DNA]</scope>
    <source>
        <strain evidence="3 4">FY</strain>
    </source>
</reference>
<comment type="similarity">
    <text evidence="1">Belongs to the glycosyl hydrolase 16 family.</text>
</comment>
<proteinExistence type="inferred from homology"/>
<dbReference type="EMBL" id="QWGP01000025">
    <property type="protein sequence ID" value="RHZ92293.1"/>
    <property type="molecule type" value="Genomic_DNA"/>
</dbReference>
<protein>
    <recommendedName>
        <fullName evidence="2">GH16 domain-containing protein</fullName>
    </recommendedName>
</protein>
<dbReference type="GO" id="GO:0004553">
    <property type="term" value="F:hydrolase activity, hydrolyzing O-glycosyl compounds"/>
    <property type="evidence" value="ECO:0007669"/>
    <property type="project" value="InterPro"/>
</dbReference>
<gene>
    <name evidence="3" type="ORF">D1114_17955</name>
</gene>
<feature type="domain" description="GH16" evidence="2">
    <location>
        <begin position="488"/>
        <end position="754"/>
    </location>
</feature>
<sequence length="793" mass="84424">MAIDPDIIPLLDAQVAQVAALEARLAAHVKTSAQQDADLAARIEGVKADLRTLGTQEGAASAGLLARLSALEAALPGLADSSSRGDTELSARLDTLSASSRSGDSALGQTLTGVQAAVSRIDTGLTAALGRIGALEEASPPTADLFEDGTGTAPRGWTQVWHALSWIEKGGYLQAQPASGARTLLACDALNGTRDLEMLALFTFAEAAGYAGLALRASGATGAETGYRVMFYTNPAGPSLQVARFSAGVATGLSNVAFARAAAGDYWLRVRLVGAALSWKAWARGAAEPADWTGSLTDPTPVTSAGWAGICASGANVAVTVRCQQISWAVLPRPADTATAETLPWDLLGTLPLPVIAFDDEAARTVHVPPGQRYAHVKVTADQPIRMTAIGRPSVSNVNGGGMNVGGDQALWVGEYWAVWRPGDDREMWLTVDMQYGRAAGNRVAFSIATDMGGWRSASPVTGFIEIREGAGNALPATLPRHRAPMRLTFTGSPKASLDPATVQWSDTGFAGNAATGTPCWRARLAHGYTQDGNGEVGLYMNADVWPTQSAAPHARVTDRQGRKAIRLRSCRLPAPVTLSAEGGDRIFYHQASALIAQNLPEWRGKTGVWTARCMTASRLYSWPAFWLLADGWPPELDIFEHFNGIYGSWPDGGWSTCTGHSGPYGGLDVKTRTPLKFDLRKLGFASFDAYSQIHDYAAYVDRDWIYAFVDGIEVYCTPNIARHQDWDASWSLYPMFDVAAKFANPSTYAYADGSGDMHVYGAAHYATSAVALVPCTDARPWPNGRQLPDPTF</sequence>
<dbReference type="InterPro" id="IPR000757">
    <property type="entry name" value="Beta-glucanase-like"/>
</dbReference>
<dbReference type="RefSeq" id="WP_119000967.1">
    <property type="nucleotide sequence ID" value="NZ_QWGP01000025.1"/>
</dbReference>
<dbReference type="AlphaFoldDB" id="A0AAX1UHL9"/>
<dbReference type="Proteomes" id="UP000266305">
    <property type="component" value="Unassembled WGS sequence"/>
</dbReference>
<dbReference type="Gene3D" id="2.60.120.560">
    <property type="entry name" value="Exo-inulinase, domain 1"/>
    <property type="match status" value="1"/>
</dbReference>
<evidence type="ECO:0000313" key="4">
    <source>
        <dbReference type="Proteomes" id="UP000266305"/>
    </source>
</evidence>
<name>A0AAX1UHL9_CERSP</name>
<evidence type="ECO:0000256" key="1">
    <source>
        <dbReference type="ARBA" id="ARBA00006865"/>
    </source>
</evidence>
<dbReference type="Gene3D" id="2.60.120.200">
    <property type="match status" value="1"/>
</dbReference>
<evidence type="ECO:0000313" key="3">
    <source>
        <dbReference type="EMBL" id="RHZ92293.1"/>
    </source>
</evidence>
<dbReference type="GO" id="GO:0005975">
    <property type="term" value="P:carbohydrate metabolic process"/>
    <property type="evidence" value="ECO:0007669"/>
    <property type="project" value="InterPro"/>
</dbReference>
<dbReference type="PROSITE" id="PS51762">
    <property type="entry name" value="GH16_2"/>
    <property type="match status" value="1"/>
</dbReference>